<dbReference type="PANTHER" id="PTHR11560">
    <property type="entry name" value="39S RIBOSOMAL PROTEIN L10, MITOCHONDRIAL"/>
    <property type="match status" value="1"/>
</dbReference>
<evidence type="ECO:0000256" key="2">
    <source>
        <dbReference type="SAM" id="MobiDB-lite"/>
    </source>
</evidence>
<accession>S8BLY8</accession>
<dbReference type="AlphaFoldDB" id="S8BLY8"/>
<keyword evidence="4" id="KW-1185">Reference proteome</keyword>
<dbReference type="OrthoDB" id="360689at2759"/>
<dbReference type="EMBL" id="AQGS01000359">
    <property type="protein sequence ID" value="EPS40463.1"/>
    <property type="molecule type" value="Genomic_DNA"/>
</dbReference>
<dbReference type="InterPro" id="IPR047865">
    <property type="entry name" value="Ribosomal_uL10_bac_type"/>
</dbReference>
<protein>
    <submittedName>
        <fullName evidence="3">Uncharacterized protein</fullName>
    </submittedName>
</protein>
<evidence type="ECO:0000313" key="3">
    <source>
        <dbReference type="EMBL" id="EPS40463.1"/>
    </source>
</evidence>
<dbReference type="InterPro" id="IPR043141">
    <property type="entry name" value="Ribosomal_uL10-like_sf"/>
</dbReference>
<evidence type="ECO:0000313" key="4">
    <source>
        <dbReference type="Proteomes" id="UP000015100"/>
    </source>
</evidence>
<dbReference type="STRING" id="1284197.S8BLY8"/>
<organism evidence="3 4">
    <name type="scientific">Dactylellina haptotyla (strain CBS 200.50)</name>
    <name type="common">Nematode-trapping fungus</name>
    <name type="synonym">Monacrosporium haptotylum</name>
    <dbReference type="NCBI Taxonomy" id="1284197"/>
    <lineage>
        <taxon>Eukaryota</taxon>
        <taxon>Fungi</taxon>
        <taxon>Dikarya</taxon>
        <taxon>Ascomycota</taxon>
        <taxon>Pezizomycotina</taxon>
        <taxon>Orbiliomycetes</taxon>
        <taxon>Orbiliales</taxon>
        <taxon>Orbiliaceae</taxon>
        <taxon>Dactylellina</taxon>
    </lineage>
</organism>
<sequence>MANVDAQVAASQSPPTPVEDGTIPPQPRPVGEQTKMTIVNTELFAAALRVAEYLPKDANVGTSSGPEAYRLTVGYKKVHPMEPFLIGPVGVIQFPTISPPHLLAVLNLLFPEKATFKKGTDPAFITGVGKLLLLGAKVDKVGGQTIDNGMLKHITTLGDITTLRGQLLGVMQSAGAGLVSTLHSPSKALWVMMEGRRKMLDPETEKSAEEGASDTPAA</sequence>
<dbReference type="SUPFAM" id="SSF160369">
    <property type="entry name" value="Ribosomal protein L10-like"/>
    <property type="match status" value="1"/>
</dbReference>
<gene>
    <name evidence="3" type="ORF">H072_5690</name>
</gene>
<comment type="similarity">
    <text evidence="1">Belongs to the universal ribosomal protein uL10 family.</text>
</comment>
<comment type="caution">
    <text evidence="3">The sequence shown here is derived from an EMBL/GenBank/DDBJ whole genome shotgun (WGS) entry which is preliminary data.</text>
</comment>
<evidence type="ECO:0000256" key="1">
    <source>
        <dbReference type="ARBA" id="ARBA00008889"/>
    </source>
</evidence>
<feature type="region of interest" description="Disordered" evidence="2">
    <location>
        <begin position="1"/>
        <end position="31"/>
    </location>
</feature>
<proteinExistence type="inferred from homology"/>
<dbReference type="HOGENOM" id="CLU_1266847_0_0_1"/>
<reference evidence="4" key="2">
    <citation type="submission" date="2013-04" db="EMBL/GenBank/DDBJ databases">
        <title>Genomic mechanisms accounting for the adaptation to parasitism in nematode-trapping fungi.</title>
        <authorList>
            <person name="Ahren D.G."/>
        </authorList>
    </citation>
    <scope>NUCLEOTIDE SEQUENCE [LARGE SCALE GENOMIC DNA]</scope>
    <source>
        <strain evidence="4">CBS 200.50</strain>
    </source>
</reference>
<name>S8BLY8_DACHA</name>
<dbReference type="Proteomes" id="UP000015100">
    <property type="component" value="Unassembled WGS sequence"/>
</dbReference>
<reference evidence="3 4" key="1">
    <citation type="journal article" date="2013" name="PLoS Genet.">
        <title>Genomic mechanisms accounting for the adaptation to parasitism in nematode-trapping fungi.</title>
        <authorList>
            <person name="Meerupati T."/>
            <person name="Andersson K.M."/>
            <person name="Friman E."/>
            <person name="Kumar D."/>
            <person name="Tunlid A."/>
            <person name="Ahren D."/>
        </authorList>
    </citation>
    <scope>NUCLEOTIDE SEQUENCE [LARGE SCALE GENOMIC DNA]</scope>
    <source>
        <strain evidence="3 4">CBS 200.50</strain>
    </source>
</reference>